<evidence type="ECO:0000313" key="1">
    <source>
        <dbReference type="EMBL" id="KAI5080352.1"/>
    </source>
</evidence>
<organism evidence="1 2">
    <name type="scientific">Adiantum capillus-veneris</name>
    <name type="common">Maidenhair fern</name>
    <dbReference type="NCBI Taxonomy" id="13818"/>
    <lineage>
        <taxon>Eukaryota</taxon>
        <taxon>Viridiplantae</taxon>
        <taxon>Streptophyta</taxon>
        <taxon>Embryophyta</taxon>
        <taxon>Tracheophyta</taxon>
        <taxon>Polypodiopsida</taxon>
        <taxon>Polypodiidae</taxon>
        <taxon>Polypodiales</taxon>
        <taxon>Pteridineae</taxon>
        <taxon>Pteridaceae</taxon>
        <taxon>Vittarioideae</taxon>
        <taxon>Adiantum</taxon>
    </lineage>
</organism>
<comment type="caution">
    <text evidence="1">The sequence shown here is derived from an EMBL/GenBank/DDBJ whole genome shotgun (WGS) entry which is preliminary data.</text>
</comment>
<evidence type="ECO:0000313" key="2">
    <source>
        <dbReference type="Proteomes" id="UP000886520"/>
    </source>
</evidence>
<dbReference type="EMBL" id="JABFUD020000005">
    <property type="protein sequence ID" value="KAI5080352.1"/>
    <property type="molecule type" value="Genomic_DNA"/>
</dbReference>
<sequence>MPLYSLVTPQHPYPIANTHLDSRTANNQCPSPFSTTPNYTQPIPKRVNIVSPLDSAEHRQSQRWPINSCPHGVPHLHREHTYTRQHTDARYNMTKERRKERWEITKHISKIMSTLIRMPTLIYNALYSFLCELKWMPSSLILMAQPANAHRKPLLVLSSSLSCS</sequence>
<protein>
    <submittedName>
        <fullName evidence="1">Uncharacterized protein</fullName>
    </submittedName>
</protein>
<dbReference type="Proteomes" id="UP000886520">
    <property type="component" value="Chromosome 5"/>
</dbReference>
<dbReference type="AlphaFoldDB" id="A0A9D4V7G5"/>
<keyword evidence="2" id="KW-1185">Reference proteome</keyword>
<proteinExistence type="predicted"/>
<gene>
    <name evidence="1" type="ORF">GOP47_0005831</name>
</gene>
<reference evidence="1 2" key="1">
    <citation type="submission" date="2021-01" db="EMBL/GenBank/DDBJ databases">
        <title>Adiantum capillus-veneris genome.</title>
        <authorList>
            <person name="Fang Y."/>
            <person name="Liao Q."/>
        </authorList>
    </citation>
    <scope>NUCLEOTIDE SEQUENCE [LARGE SCALE GENOMIC DNA]</scope>
    <source>
        <strain evidence="1">H3</strain>
        <tissue evidence="1">Leaf</tissue>
    </source>
</reference>
<name>A0A9D4V7G5_ADICA</name>
<accession>A0A9D4V7G5</accession>